<evidence type="ECO:0000256" key="1">
    <source>
        <dbReference type="SAM" id="SignalP"/>
    </source>
</evidence>
<comment type="caution">
    <text evidence="2">The sequence shown here is derived from an EMBL/GenBank/DDBJ whole genome shotgun (WGS) entry which is preliminary data.</text>
</comment>
<sequence length="599" mass="66138">MCTKYIMKPVIFAAALLILLTGAGCNKEKISGRAKEDDLQNAPGSNIRLYNLSGADMSVVINNTVLTSQFAGGIETPTPTLIGRKLFPQGLWKKRAAFTIPTTLLDKSGRAYISIPGYFPGTRLDQQVRITFSDTSLQNDPLVPEDYYLLPSAKLVKFPRNSTPPSNPQNFKLRIVNLGSAESAFGLTGPVTATYADGSPVDRLQHIAPGASSDYVELPYGAYQFKMFAEDGGMVNYQKQLCTEDMQPAFNPCVPAVDLPQQGYMPQVATFKPGGVYTLLVLTGTFVYDNDCTFIKDVRYANIYQTVADLDPGINFSYARMNAVNTIPGRKITISVDGKTMGGPLEYIGETFTARALPAEYHTFVQGEHVVQVKDEGGNVVSESSIRLFPFDNYTVWAHAAADGKIKLVFTANDMTNTRYRTWDDPEDDHTDGDMRRIRFQYVWQSRFMNFCNTQPYITFTNNGQLFLPAFMHPDSLRPFQAYQLMQPGVVPVKNGSIFYFLPNILTYRPDGAPAQHNSEAHLFPRKIWVNAAGNPPALPGSLLTDIAPLTSERTFFANEGMYRPGTLKPPAENGIYTVALVGGAANQPAKLIAIKHNK</sequence>
<dbReference type="EMBL" id="RMBX01000011">
    <property type="protein sequence ID" value="RPD39393.1"/>
    <property type="molecule type" value="Genomic_DNA"/>
</dbReference>
<reference evidence="3" key="1">
    <citation type="submission" date="2018-11" db="EMBL/GenBank/DDBJ databases">
        <title>Chitinophaga lutea sp.nov., isolate from arsenic contaminated soil.</title>
        <authorList>
            <person name="Zong Y."/>
        </authorList>
    </citation>
    <scope>NUCLEOTIDE SEQUENCE [LARGE SCALE GENOMIC DNA]</scope>
    <source>
        <strain evidence="3">YLT18</strain>
    </source>
</reference>
<keyword evidence="1" id="KW-0732">Signal</keyword>
<feature type="signal peptide" evidence="1">
    <location>
        <begin position="1"/>
        <end position="23"/>
    </location>
</feature>
<evidence type="ECO:0008006" key="4">
    <source>
        <dbReference type="Google" id="ProtNLM"/>
    </source>
</evidence>
<dbReference type="PROSITE" id="PS51257">
    <property type="entry name" value="PROKAR_LIPOPROTEIN"/>
    <property type="match status" value="1"/>
</dbReference>
<organism evidence="2 3">
    <name type="scientific">Chitinophaga barathri</name>
    <dbReference type="NCBI Taxonomy" id="1647451"/>
    <lineage>
        <taxon>Bacteria</taxon>
        <taxon>Pseudomonadati</taxon>
        <taxon>Bacteroidota</taxon>
        <taxon>Chitinophagia</taxon>
        <taxon>Chitinophagales</taxon>
        <taxon>Chitinophagaceae</taxon>
        <taxon>Chitinophaga</taxon>
    </lineage>
</organism>
<protein>
    <recommendedName>
        <fullName evidence="4">DUF4397 domain-containing protein</fullName>
    </recommendedName>
</protein>
<proteinExistence type="predicted"/>
<dbReference type="AlphaFoldDB" id="A0A3N4MVH3"/>
<gene>
    <name evidence="2" type="ORF">EG028_19920</name>
</gene>
<dbReference type="OrthoDB" id="615056at2"/>
<dbReference type="Proteomes" id="UP000279089">
    <property type="component" value="Unassembled WGS sequence"/>
</dbReference>
<dbReference type="RefSeq" id="WP_120518035.1">
    <property type="nucleotide sequence ID" value="NZ_QXZY01000011.1"/>
</dbReference>
<name>A0A3N4MVH3_9BACT</name>
<evidence type="ECO:0000313" key="3">
    <source>
        <dbReference type="Proteomes" id="UP000279089"/>
    </source>
</evidence>
<feature type="chain" id="PRO_5018320027" description="DUF4397 domain-containing protein" evidence="1">
    <location>
        <begin position="24"/>
        <end position="599"/>
    </location>
</feature>
<keyword evidence="3" id="KW-1185">Reference proteome</keyword>
<accession>A0A3N4MVH3</accession>
<evidence type="ECO:0000313" key="2">
    <source>
        <dbReference type="EMBL" id="RPD39393.1"/>
    </source>
</evidence>